<proteinExistence type="predicted"/>
<dbReference type="AlphaFoldDB" id="A0AAV7GTI6"/>
<accession>A0AAV7GTI6</accession>
<gene>
    <name evidence="1" type="ORF">IEQ34_011666</name>
</gene>
<protein>
    <submittedName>
        <fullName evidence="1">Uncharacterized protein</fullName>
    </submittedName>
</protein>
<evidence type="ECO:0000313" key="2">
    <source>
        <dbReference type="Proteomes" id="UP000775213"/>
    </source>
</evidence>
<sequence>MRDPSKNWYNSFFFVKNEWGLREKWDRLKDLPSSSYVGEEDILRILNFLDMKSLQQELCYISRYVTEECLFKVGLFTQAGRSHAIQLKKSEKVHETTSNVLKRSASHPSKGQKIQSHIQEAYEKLFDVEVKDLECQSLKEGFTRGFLKDVWLVHRKTNVEIEGLTLNQASDDSSPDSGDEDIKSELNKTLLFTSQVKPSCGKLADDDPLATLALNLCKAHSRRSGAYQIADSTRKSYMDSQ</sequence>
<reference evidence="1 2" key="1">
    <citation type="journal article" date="2021" name="Hortic Res">
        <title>Chromosome-scale assembly of the Dendrobium chrysotoxum genome enhances the understanding of orchid evolution.</title>
        <authorList>
            <person name="Zhang Y."/>
            <person name="Zhang G.Q."/>
            <person name="Zhang D."/>
            <person name="Liu X.D."/>
            <person name="Xu X.Y."/>
            <person name="Sun W.H."/>
            <person name="Yu X."/>
            <person name="Zhu X."/>
            <person name="Wang Z.W."/>
            <person name="Zhao X."/>
            <person name="Zhong W.Y."/>
            <person name="Chen H."/>
            <person name="Yin W.L."/>
            <person name="Huang T."/>
            <person name="Niu S.C."/>
            <person name="Liu Z.J."/>
        </authorList>
    </citation>
    <scope>NUCLEOTIDE SEQUENCE [LARGE SCALE GENOMIC DNA]</scope>
    <source>
        <strain evidence="1">Lindl</strain>
    </source>
</reference>
<keyword evidence="2" id="KW-1185">Reference proteome</keyword>
<comment type="caution">
    <text evidence="1">The sequence shown here is derived from an EMBL/GenBank/DDBJ whole genome shotgun (WGS) entry which is preliminary data.</text>
</comment>
<organism evidence="1 2">
    <name type="scientific">Dendrobium chrysotoxum</name>
    <name type="common">Orchid</name>
    <dbReference type="NCBI Taxonomy" id="161865"/>
    <lineage>
        <taxon>Eukaryota</taxon>
        <taxon>Viridiplantae</taxon>
        <taxon>Streptophyta</taxon>
        <taxon>Embryophyta</taxon>
        <taxon>Tracheophyta</taxon>
        <taxon>Spermatophyta</taxon>
        <taxon>Magnoliopsida</taxon>
        <taxon>Liliopsida</taxon>
        <taxon>Asparagales</taxon>
        <taxon>Orchidaceae</taxon>
        <taxon>Epidendroideae</taxon>
        <taxon>Malaxideae</taxon>
        <taxon>Dendrobiinae</taxon>
        <taxon>Dendrobium</taxon>
    </lineage>
</organism>
<evidence type="ECO:0000313" key="1">
    <source>
        <dbReference type="EMBL" id="KAH0458852.1"/>
    </source>
</evidence>
<dbReference type="EMBL" id="JAGFBR010000011">
    <property type="protein sequence ID" value="KAH0458852.1"/>
    <property type="molecule type" value="Genomic_DNA"/>
</dbReference>
<name>A0AAV7GTI6_DENCH</name>
<dbReference type="Proteomes" id="UP000775213">
    <property type="component" value="Unassembled WGS sequence"/>
</dbReference>